<dbReference type="EMBL" id="AZGY01000002">
    <property type="protein sequence ID" value="OAA32220.1"/>
    <property type="molecule type" value="Genomic_DNA"/>
</dbReference>
<accession>A0A166U956</accession>
<dbReference type="OrthoDB" id="5221152at2759"/>
<feature type="region of interest" description="Disordered" evidence="1">
    <location>
        <begin position="54"/>
        <end position="76"/>
    </location>
</feature>
<proteinExistence type="predicted"/>
<sequence>MAASASSPAASAAAAAATAAPVPSGLGDRAIKFQIKTGTARWACTLQDRSVYERTKAARSSSSASVSSSSSSTVSH</sequence>
<evidence type="ECO:0000256" key="1">
    <source>
        <dbReference type="SAM" id="MobiDB-lite"/>
    </source>
</evidence>
<dbReference type="AlphaFoldDB" id="A0A166U956"/>
<reference evidence="2 3" key="1">
    <citation type="journal article" date="2016" name="Genome Biol. Evol.">
        <title>Divergent and convergent evolution of fungal pathogenicity.</title>
        <authorList>
            <person name="Shang Y."/>
            <person name="Xiao G."/>
            <person name="Zheng P."/>
            <person name="Cen K."/>
            <person name="Zhan S."/>
            <person name="Wang C."/>
        </authorList>
    </citation>
    <scope>NUCLEOTIDE SEQUENCE [LARGE SCALE GENOMIC DNA]</scope>
    <source>
        <strain evidence="2 3">RCEF 2490</strain>
    </source>
</reference>
<organism evidence="2 3">
    <name type="scientific">Moelleriella libera RCEF 2490</name>
    <dbReference type="NCBI Taxonomy" id="1081109"/>
    <lineage>
        <taxon>Eukaryota</taxon>
        <taxon>Fungi</taxon>
        <taxon>Dikarya</taxon>
        <taxon>Ascomycota</taxon>
        <taxon>Pezizomycotina</taxon>
        <taxon>Sordariomycetes</taxon>
        <taxon>Hypocreomycetidae</taxon>
        <taxon>Hypocreales</taxon>
        <taxon>Clavicipitaceae</taxon>
        <taxon>Moelleriella</taxon>
    </lineage>
</organism>
<keyword evidence="3" id="KW-1185">Reference proteome</keyword>
<evidence type="ECO:0000313" key="3">
    <source>
        <dbReference type="Proteomes" id="UP000078544"/>
    </source>
</evidence>
<gene>
    <name evidence="2" type="ORF">AAL_01552</name>
</gene>
<name>A0A166U956_9HYPO</name>
<comment type="caution">
    <text evidence="2">The sequence shown here is derived from an EMBL/GenBank/DDBJ whole genome shotgun (WGS) entry which is preliminary data.</text>
</comment>
<dbReference type="Proteomes" id="UP000078544">
    <property type="component" value="Unassembled WGS sequence"/>
</dbReference>
<evidence type="ECO:0000313" key="2">
    <source>
        <dbReference type="EMBL" id="OAA32220.1"/>
    </source>
</evidence>
<feature type="compositionally biased region" description="Low complexity" evidence="1">
    <location>
        <begin position="60"/>
        <end position="76"/>
    </location>
</feature>
<protein>
    <submittedName>
        <fullName evidence="2">Uncharacterized protein</fullName>
    </submittedName>
</protein>